<evidence type="ECO:0000256" key="5">
    <source>
        <dbReference type="SAM" id="MobiDB-lite"/>
    </source>
</evidence>
<dbReference type="Pfam" id="PF01490">
    <property type="entry name" value="Aa_trans"/>
    <property type="match status" value="1"/>
</dbReference>
<proteinExistence type="predicted"/>
<feature type="transmembrane region" description="Helical" evidence="6">
    <location>
        <begin position="94"/>
        <end position="116"/>
    </location>
</feature>
<feature type="transmembrane region" description="Helical" evidence="6">
    <location>
        <begin position="452"/>
        <end position="474"/>
    </location>
</feature>
<dbReference type="Proteomes" id="UP001307889">
    <property type="component" value="Chromosome 4"/>
</dbReference>
<sequence length="501" mass="55634">MEQAGSGPIAPESAKPPRVMKKRVRRRNEMEGEGSAPQIGLSRMSVATLDAYDPYEYRVGQGHLTNCQAWVHFIKCSFGTGVLTMPMGFKHAGLIPGFILGIIIGGFCIYCMQLLIKNMVHISARERKPYIPFNDTMKYTFSHGYPMCQKMAGCAKPFTDFILAAYHFGICITYVNYMSQTSLAVVGKQESSEGYNLETIASTACWVIPLCAINSIRNLKYLAPVSLVGNVITAISMAIILYYIFEPSEHGFVSDDWEYVGAISTIPVYIGIILFAVEAFGVIIAVEKDMINPKAFGGFFGVFDQAMFIVLAWYLFLGCAGYLRYGSQVHSSISFTIPFGTWPAVTMYILLCLTLFCSYPLHCFVVIDIIWTSKILPKVTKRPLLWEMVFRWSAVVVSAVGAVIIPELDLLISLIGSICLSVLGIIMPAVMDYNVAWSKYGMEWSFSMVKSMLIVVLGICAFFVGTYGCVYRMVTTSLGNSTAKSSEESFAYQEDEIPEDY</sequence>
<evidence type="ECO:0000259" key="7">
    <source>
        <dbReference type="Pfam" id="PF01490"/>
    </source>
</evidence>
<feature type="transmembrane region" description="Helical" evidence="6">
    <location>
        <begin position="265"/>
        <end position="286"/>
    </location>
</feature>
<evidence type="ECO:0000256" key="2">
    <source>
        <dbReference type="ARBA" id="ARBA00022692"/>
    </source>
</evidence>
<dbReference type="PANTHER" id="PTHR22950">
    <property type="entry name" value="AMINO ACID TRANSPORTER"/>
    <property type="match status" value="1"/>
</dbReference>
<dbReference type="EMBL" id="AP028912">
    <property type="protein sequence ID" value="BES93251.1"/>
    <property type="molecule type" value="Genomic_DNA"/>
</dbReference>
<feature type="transmembrane region" description="Helical" evidence="6">
    <location>
        <begin position="411"/>
        <end position="431"/>
    </location>
</feature>
<dbReference type="InterPro" id="IPR013057">
    <property type="entry name" value="AA_transpt_TM"/>
</dbReference>
<evidence type="ECO:0000256" key="1">
    <source>
        <dbReference type="ARBA" id="ARBA00004141"/>
    </source>
</evidence>
<evidence type="ECO:0000256" key="3">
    <source>
        <dbReference type="ARBA" id="ARBA00022989"/>
    </source>
</evidence>
<accession>A0ABN7ALY1</accession>
<feature type="transmembrane region" description="Helical" evidence="6">
    <location>
        <begin position="384"/>
        <end position="405"/>
    </location>
</feature>
<keyword evidence="4 6" id="KW-0472">Membrane</keyword>
<reference evidence="8 9" key="1">
    <citation type="submission" date="2023-09" db="EMBL/GenBank/DDBJ databases">
        <title>Nesidiocoris tenuis whole genome shotgun sequence.</title>
        <authorList>
            <person name="Shibata T."/>
            <person name="Shimoda M."/>
            <person name="Kobayashi T."/>
            <person name="Uehara T."/>
        </authorList>
    </citation>
    <scope>NUCLEOTIDE SEQUENCE [LARGE SCALE GENOMIC DNA]</scope>
    <source>
        <strain evidence="8 9">Japan</strain>
    </source>
</reference>
<organism evidence="8 9">
    <name type="scientific">Nesidiocoris tenuis</name>
    <dbReference type="NCBI Taxonomy" id="355587"/>
    <lineage>
        <taxon>Eukaryota</taxon>
        <taxon>Metazoa</taxon>
        <taxon>Ecdysozoa</taxon>
        <taxon>Arthropoda</taxon>
        <taxon>Hexapoda</taxon>
        <taxon>Insecta</taxon>
        <taxon>Pterygota</taxon>
        <taxon>Neoptera</taxon>
        <taxon>Paraneoptera</taxon>
        <taxon>Hemiptera</taxon>
        <taxon>Heteroptera</taxon>
        <taxon>Panheteroptera</taxon>
        <taxon>Cimicomorpha</taxon>
        <taxon>Miridae</taxon>
        <taxon>Dicyphina</taxon>
        <taxon>Nesidiocoris</taxon>
    </lineage>
</organism>
<evidence type="ECO:0000256" key="6">
    <source>
        <dbReference type="SAM" id="Phobius"/>
    </source>
</evidence>
<evidence type="ECO:0000313" key="8">
    <source>
        <dbReference type="EMBL" id="BES93251.1"/>
    </source>
</evidence>
<evidence type="ECO:0000313" key="9">
    <source>
        <dbReference type="Proteomes" id="UP001307889"/>
    </source>
</evidence>
<gene>
    <name evidence="8" type="ORF">NTJ_06060</name>
</gene>
<dbReference type="PANTHER" id="PTHR22950:SF340">
    <property type="entry name" value="AMINO ACID TRANSPORTER TRANSMEMBRANE DOMAIN-CONTAINING PROTEIN-RELATED"/>
    <property type="match status" value="1"/>
</dbReference>
<name>A0ABN7ALY1_9HEMI</name>
<feature type="transmembrane region" description="Helical" evidence="6">
    <location>
        <begin position="195"/>
        <end position="213"/>
    </location>
</feature>
<keyword evidence="3 6" id="KW-1133">Transmembrane helix</keyword>
<feature type="transmembrane region" description="Helical" evidence="6">
    <location>
        <begin position="225"/>
        <end position="245"/>
    </location>
</feature>
<feature type="transmembrane region" description="Helical" evidence="6">
    <location>
        <begin position="157"/>
        <end position="175"/>
    </location>
</feature>
<feature type="transmembrane region" description="Helical" evidence="6">
    <location>
        <begin position="345"/>
        <end position="372"/>
    </location>
</feature>
<feature type="domain" description="Amino acid transporter transmembrane" evidence="7">
    <location>
        <begin position="65"/>
        <end position="469"/>
    </location>
</feature>
<keyword evidence="9" id="KW-1185">Reference proteome</keyword>
<feature type="transmembrane region" description="Helical" evidence="6">
    <location>
        <begin position="306"/>
        <end position="325"/>
    </location>
</feature>
<comment type="subcellular location">
    <subcellularLocation>
        <location evidence="1">Membrane</location>
        <topology evidence="1">Multi-pass membrane protein</topology>
    </subcellularLocation>
</comment>
<protein>
    <submittedName>
        <fullName evidence="8">Transmembrane amino acid transporter protein</fullName>
    </submittedName>
</protein>
<keyword evidence="2 6" id="KW-0812">Transmembrane</keyword>
<evidence type="ECO:0000256" key="4">
    <source>
        <dbReference type="ARBA" id="ARBA00023136"/>
    </source>
</evidence>
<feature type="region of interest" description="Disordered" evidence="5">
    <location>
        <begin position="1"/>
        <end position="37"/>
    </location>
</feature>